<sequence length="40" mass="4357">MSTPPKRGPVTYPANHDAVSSDRNEIYRGSGLAVRDRSPT</sequence>
<proteinExistence type="predicted"/>
<reference evidence="2" key="1">
    <citation type="submission" date="2018-06" db="EMBL/GenBank/DDBJ databases">
        <authorList>
            <person name="Zhirakovskaya E."/>
        </authorList>
    </citation>
    <scope>NUCLEOTIDE SEQUENCE</scope>
</reference>
<name>A0A3B0SRA8_9ZZZZ</name>
<accession>A0A3B0SRA8</accession>
<evidence type="ECO:0000256" key="1">
    <source>
        <dbReference type="SAM" id="MobiDB-lite"/>
    </source>
</evidence>
<organism evidence="2">
    <name type="scientific">hydrothermal vent metagenome</name>
    <dbReference type="NCBI Taxonomy" id="652676"/>
    <lineage>
        <taxon>unclassified sequences</taxon>
        <taxon>metagenomes</taxon>
        <taxon>ecological metagenomes</taxon>
    </lineage>
</organism>
<dbReference type="EMBL" id="UOEK01000433">
    <property type="protein sequence ID" value="VAW08038.1"/>
    <property type="molecule type" value="Genomic_DNA"/>
</dbReference>
<feature type="region of interest" description="Disordered" evidence="1">
    <location>
        <begin position="1"/>
        <end position="40"/>
    </location>
</feature>
<feature type="non-terminal residue" evidence="2">
    <location>
        <position position="40"/>
    </location>
</feature>
<protein>
    <submittedName>
        <fullName evidence="2">Uncharacterized protein</fullName>
    </submittedName>
</protein>
<gene>
    <name evidence="2" type="ORF">MNBD_ACTINO02-352</name>
</gene>
<dbReference type="AlphaFoldDB" id="A0A3B0SRA8"/>
<evidence type="ECO:0000313" key="2">
    <source>
        <dbReference type="EMBL" id="VAW08038.1"/>
    </source>
</evidence>